<feature type="region of interest" description="Disordered" evidence="1">
    <location>
        <begin position="187"/>
        <end position="217"/>
    </location>
</feature>
<reference evidence="3" key="1">
    <citation type="journal article" date="2019" name="Int. J. Syst. Evol. Microbiol.">
        <title>The Global Catalogue of Microorganisms (GCM) 10K type strain sequencing project: providing services to taxonomists for standard genome sequencing and annotation.</title>
        <authorList>
            <consortium name="The Broad Institute Genomics Platform"/>
            <consortium name="The Broad Institute Genome Sequencing Center for Infectious Disease"/>
            <person name="Wu L."/>
            <person name="Ma J."/>
        </authorList>
    </citation>
    <scope>NUCLEOTIDE SEQUENCE [LARGE SCALE GENOMIC DNA]</scope>
    <source>
        <strain evidence="3">JCM 17441</strain>
    </source>
</reference>
<proteinExistence type="predicted"/>
<protein>
    <recommendedName>
        <fullName evidence="4">DUF4913 domain-containing protein</fullName>
    </recommendedName>
</protein>
<evidence type="ECO:0000313" key="3">
    <source>
        <dbReference type="Proteomes" id="UP001500620"/>
    </source>
</evidence>
<name>A0ABP8DMM7_9ACTN</name>
<dbReference type="RefSeq" id="WP_345136709.1">
    <property type="nucleotide sequence ID" value="NZ_BAABAT010000037.1"/>
</dbReference>
<organism evidence="2 3">
    <name type="scientific">Dactylosporangium darangshiense</name>
    <dbReference type="NCBI Taxonomy" id="579108"/>
    <lineage>
        <taxon>Bacteria</taxon>
        <taxon>Bacillati</taxon>
        <taxon>Actinomycetota</taxon>
        <taxon>Actinomycetes</taxon>
        <taxon>Micromonosporales</taxon>
        <taxon>Micromonosporaceae</taxon>
        <taxon>Dactylosporangium</taxon>
    </lineage>
</organism>
<feature type="compositionally biased region" description="Low complexity" evidence="1">
    <location>
        <begin position="199"/>
        <end position="209"/>
    </location>
</feature>
<accession>A0ABP8DMM7</accession>
<dbReference type="Proteomes" id="UP001500620">
    <property type="component" value="Unassembled WGS sequence"/>
</dbReference>
<dbReference type="EMBL" id="BAABAT010000037">
    <property type="protein sequence ID" value="GAA4259806.1"/>
    <property type="molecule type" value="Genomic_DNA"/>
</dbReference>
<sequence length="217" mass="23281">MTAEPFAFEVPDDAAPDLRAVALLGAGLAEVRCLLADLSEAHLALSQQVAEQQQLQQRDGAGSGAPTPLRWAELDRPGATALWLWLIDWVGWASRRFGLAADLPPCWPAHPPMVEELTALAAAWHAAYDPRAHPESPLRWLENFARARQRLRGWDVERCRNGTHVPPATDSAWPDGWRETALDTAESDLAGRSIPAAPPAAAATVEPDAAGGGGEPS</sequence>
<comment type="caution">
    <text evidence="2">The sequence shown here is derived from an EMBL/GenBank/DDBJ whole genome shotgun (WGS) entry which is preliminary data.</text>
</comment>
<evidence type="ECO:0000313" key="2">
    <source>
        <dbReference type="EMBL" id="GAA4259806.1"/>
    </source>
</evidence>
<evidence type="ECO:0000256" key="1">
    <source>
        <dbReference type="SAM" id="MobiDB-lite"/>
    </source>
</evidence>
<gene>
    <name evidence="2" type="ORF">GCM10022255_085930</name>
</gene>
<keyword evidence="3" id="KW-1185">Reference proteome</keyword>
<evidence type="ECO:0008006" key="4">
    <source>
        <dbReference type="Google" id="ProtNLM"/>
    </source>
</evidence>